<keyword evidence="4" id="KW-0804">Transcription</keyword>
<dbReference type="SUPFAM" id="SSF48452">
    <property type="entry name" value="TPR-like"/>
    <property type="match status" value="1"/>
</dbReference>
<evidence type="ECO:0000256" key="5">
    <source>
        <dbReference type="PROSITE-ProRule" id="PRU01091"/>
    </source>
</evidence>
<protein>
    <submittedName>
        <fullName evidence="7">BTAD domain-containing putative transcriptional regulator</fullName>
    </submittedName>
</protein>
<dbReference type="PANTHER" id="PTHR35807">
    <property type="entry name" value="TRANSCRIPTIONAL REGULATOR REDD-RELATED"/>
    <property type="match status" value="1"/>
</dbReference>
<name>A0ABW6W5Z4_9ACTN</name>
<organism evidence="7 8">
    <name type="scientific">Paractinoplanes globisporus</name>
    <dbReference type="NCBI Taxonomy" id="113565"/>
    <lineage>
        <taxon>Bacteria</taxon>
        <taxon>Bacillati</taxon>
        <taxon>Actinomycetota</taxon>
        <taxon>Actinomycetes</taxon>
        <taxon>Micromonosporales</taxon>
        <taxon>Micromonosporaceae</taxon>
        <taxon>Paractinoplanes</taxon>
    </lineage>
</organism>
<dbReference type="SMART" id="SM01043">
    <property type="entry name" value="BTAD"/>
    <property type="match status" value="1"/>
</dbReference>
<gene>
    <name evidence="7" type="ORF">ACFY35_03840</name>
</gene>
<dbReference type="InterPro" id="IPR011990">
    <property type="entry name" value="TPR-like_helical_dom_sf"/>
</dbReference>
<dbReference type="PRINTS" id="PR00364">
    <property type="entry name" value="DISEASERSIST"/>
</dbReference>
<dbReference type="InterPro" id="IPR005158">
    <property type="entry name" value="BTAD"/>
</dbReference>
<accession>A0ABW6W5Z4</accession>
<dbReference type="Pfam" id="PF03704">
    <property type="entry name" value="BTAD"/>
    <property type="match status" value="1"/>
</dbReference>
<comment type="caution">
    <text evidence="7">The sequence shown here is derived from an EMBL/GenBank/DDBJ whole genome shotgun (WGS) entry which is preliminary data.</text>
</comment>
<evidence type="ECO:0000313" key="7">
    <source>
        <dbReference type="EMBL" id="MFF5288543.1"/>
    </source>
</evidence>
<dbReference type="InterPro" id="IPR016032">
    <property type="entry name" value="Sig_transdc_resp-reg_C-effctor"/>
</dbReference>
<dbReference type="InterPro" id="IPR001867">
    <property type="entry name" value="OmpR/PhoB-type_DNA-bd"/>
</dbReference>
<dbReference type="Gene3D" id="1.25.40.10">
    <property type="entry name" value="Tetratricopeptide repeat domain"/>
    <property type="match status" value="1"/>
</dbReference>
<dbReference type="SUPFAM" id="SSF52540">
    <property type="entry name" value="P-loop containing nucleoside triphosphate hydrolases"/>
    <property type="match status" value="1"/>
</dbReference>
<evidence type="ECO:0000259" key="6">
    <source>
        <dbReference type="PROSITE" id="PS51755"/>
    </source>
</evidence>
<evidence type="ECO:0000256" key="2">
    <source>
        <dbReference type="ARBA" id="ARBA00023015"/>
    </source>
</evidence>
<dbReference type="SUPFAM" id="SSF46894">
    <property type="entry name" value="C-terminal effector domain of the bipartite response regulators"/>
    <property type="match status" value="1"/>
</dbReference>
<keyword evidence="3 5" id="KW-0238">DNA-binding</keyword>
<dbReference type="InterPro" id="IPR036388">
    <property type="entry name" value="WH-like_DNA-bd_sf"/>
</dbReference>
<evidence type="ECO:0000256" key="1">
    <source>
        <dbReference type="ARBA" id="ARBA00005820"/>
    </source>
</evidence>
<proteinExistence type="inferred from homology"/>
<reference evidence="7 8" key="1">
    <citation type="submission" date="2024-10" db="EMBL/GenBank/DDBJ databases">
        <title>The Natural Products Discovery Center: Release of the First 8490 Sequenced Strains for Exploring Actinobacteria Biosynthetic Diversity.</title>
        <authorList>
            <person name="Kalkreuter E."/>
            <person name="Kautsar S.A."/>
            <person name="Yang D."/>
            <person name="Bader C.D."/>
            <person name="Teijaro C.N."/>
            <person name="Fluegel L."/>
            <person name="Davis C.M."/>
            <person name="Simpson J.R."/>
            <person name="Lauterbach L."/>
            <person name="Steele A.D."/>
            <person name="Gui C."/>
            <person name="Meng S."/>
            <person name="Li G."/>
            <person name="Viehrig K."/>
            <person name="Ye F."/>
            <person name="Su P."/>
            <person name="Kiefer A.F."/>
            <person name="Nichols A."/>
            <person name="Cepeda A.J."/>
            <person name="Yan W."/>
            <person name="Fan B."/>
            <person name="Jiang Y."/>
            <person name="Adhikari A."/>
            <person name="Zheng C.-J."/>
            <person name="Schuster L."/>
            <person name="Cowan T.M."/>
            <person name="Smanski M.J."/>
            <person name="Chevrette M.G."/>
            <person name="De Carvalho L.P.S."/>
            <person name="Shen B."/>
        </authorList>
    </citation>
    <scope>NUCLEOTIDE SEQUENCE [LARGE SCALE GENOMIC DNA]</scope>
    <source>
        <strain evidence="7 8">NPDC000087</strain>
    </source>
</reference>
<dbReference type="PROSITE" id="PS51755">
    <property type="entry name" value="OMPR_PHOB"/>
    <property type="match status" value="1"/>
</dbReference>
<keyword evidence="2" id="KW-0805">Transcription regulation</keyword>
<dbReference type="InterPro" id="IPR027417">
    <property type="entry name" value="P-loop_NTPase"/>
</dbReference>
<feature type="DNA-binding region" description="OmpR/PhoB-type" evidence="5">
    <location>
        <begin position="1"/>
        <end position="99"/>
    </location>
</feature>
<evidence type="ECO:0000256" key="3">
    <source>
        <dbReference type="ARBA" id="ARBA00023125"/>
    </source>
</evidence>
<dbReference type="Gene3D" id="3.40.50.300">
    <property type="entry name" value="P-loop containing nucleotide triphosphate hydrolases"/>
    <property type="match status" value="1"/>
</dbReference>
<dbReference type="EMBL" id="JBIAZU010000001">
    <property type="protein sequence ID" value="MFF5288543.1"/>
    <property type="molecule type" value="Genomic_DNA"/>
</dbReference>
<dbReference type="Pfam" id="PF00486">
    <property type="entry name" value="Trans_reg_C"/>
    <property type="match status" value="1"/>
</dbReference>
<feature type="domain" description="OmpR/PhoB-type" evidence="6">
    <location>
        <begin position="1"/>
        <end position="99"/>
    </location>
</feature>
<comment type="similarity">
    <text evidence="1">Belongs to the AfsR/DnrI/RedD regulatory family.</text>
</comment>
<dbReference type="SMART" id="SM00862">
    <property type="entry name" value="Trans_reg_C"/>
    <property type="match status" value="1"/>
</dbReference>
<sequence length="609" mass="65231">MLTTFTILGPVRVRRGTAEVELGGRQQQVLLAFLLARAGSVVSVTELVGALWDGEPPPSAANSIHRAVGALRRLIEPDLPVRTTGHFLVRLNAGYCLRVDVDTLDLARFRALALRARQSGGDAEATTFYDSALALWEGPCAAGLEPVNRTHPVFVALDAELSQVALDAADAALRGGAAARILPHLLRIAGWHPLDQALRARIVRSLAAEGHPAEALAAYEDFRRRLADEVGLDPGPELRSAKEQAIRHTEAPLPMAPLPVASVPAAAEGPAQLPADHPFFTGRADVIVRAEALVADDRRKGRPVAMLAFDGMPGIGKTTVTVHLAHRLAPSYPDGQLYVDLRGFAAQSPMPAVEAVRGFLRSLGVRAEDSPHELHAAAGLYRSLLAHRRMLIVLDNARDYEQVRHLLPGSGGSLVLVTSRARITGLIAAGAHPLTLDLPTVAEARESLVRRLGRTRVDAEPTAVATIVERTGRLPLALAMVAAHAIAEPDVPLADFAARLADAPEPDLAAVFASSYRALSPAAARLFRLIPLHPGPTITSEVAARLLDVNARTARLLLSELAQQMLVQMRGHDYLMHDLIRAYASELAAEDDPRDREAAFARLNGHLVA</sequence>
<evidence type="ECO:0000313" key="8">
    <source>
        <dbReference type="Proteomes" id="UP001602245"/>
    </source>
</evidence>
<evidence type="ECO:0000256" key="4">
    <source>
        <dbReference type="ARBA" id="ARBA00023163"/>
    </source>
</evidence>
<dbReference type="RefSeq" id="WP_020508893.1">
    <property type="nucleotide sequence ID" value="NZ_JBIAZU010000001.1"/>
</dbReference>
<dbReference type="PANTHER" id="PTHR35807:SF1">
    <property type="entry name" value="TRANSCRIPTIONAL REGULATOR REDD"/>
    <property type="match status" value="1"/>
</dbReference>
<keyword evidence="8" id="KW-1185">Reference proteome</keyword>
<dbReference type="Proteomes" id="UP001602245">
    <property type="component" value="Unassembled WGS sequence"/>
</dbReference>
<dbReference type="Gene3D" id="1.10.10.10">
    <property type="entry name" value="Winged helix-like DNA-binding domain superfamily/Winged helix DNA-binding domain"/>
    <property type="match status" value="1"/>
</dbReference>
<dbReference type="InterPro" id="IPR051677">
    <property type="entry name" value="AfsR-DnrI-RedD_regulator"/>
</dbReference>